<dbReference type="GO" id="GO:0046975">
    <property type="term" value="F:histone H3K36 methyltransferase activity"/>
    <property type="evidence" value="ECO:0007669"/>
    <property type="project" value="TreeGrafter"/>
</dbReference>
<dbReference type="GO" id="GO:0003690">
    <property type="term" value="F:double-stranded DNA binding"/>
    <property type="evidence" value="ECO:0007669"/>
    <property type="project" value="TreeGrafter"/>
</dbReference>
<dbReference type="AlphaFoldDB" id="A0A8X6S9L2"/>
<dbReference type="GO" id="GO:0031297">
    <property type="term" value="P:replication fork processing"/>
    <property type="evidence" value="ECO:0007669"/>
    <property type="project" value="TreeGrafter"/>
</dbReference>
<protein>
    <submittedName>
        <fullName evidence="1">Histone-lysine N-methyltransferase SETMAR</fullName>
    </submittedName>
</protein>
<dbReference type="GO" id="GO:0003697">
    <property type="term" value="F:single-stranded DNA binding"/>
    <property type="evidence" value="ECO:0007669"/>
    <property type="project" value="TreeGrafter"/>
</dbReference>
<dbReference type="GO" id="GO:0044547">
    <property type="term" value="F:DNA topoisomerase binding"/>
    <property type="evidence" value="ECO:0007669"/>
    <property type="project" value="TreeGrafter"/>
</dbReference>
<dbReference type="GO" id="GO:0000014">
    <property type="term" value="F:single-stranded DNA endodeoxyribonuclease activity"/>
    <property type="evidence" value="ECO:0007669"/>
    <property type="project" value="TreeGrafter"/>
</dbReference>
<dbReference type="GO" id="GO:0042800">
    <property type="term" value="F:histone H3K4 methyltransferase activity"/>
    <property type="evidence" value="ECO:0007669"/>
    <property type="project" value="TreeGrafter"/>
</dbReference>
<dbReference type="GO" id="GO:0015074">
    <property type="term" value="P:DNA integration"/>
    <property type="evidence" value="ECO:0007669"/>
    <property type="project" value="TreeGrafter"/>
</dbReference>
<keyword evidence="2" id="KW-1185">Reference proteome</keyword>
<name>A0A8X6S9L2_TRICX</name>
<dbReference type="GO" id="GO:0000729">
    <property type="term" value="P:DNA double-strand break processing"/>
    <property type="evidence" value="ECO:0007669"/>
    <property type="project" value="TreeGrafter"/>
</dbReference>
<organism evidence="1 2">
    <name type="scientific">Trichonephila clavipes</name>
    <name type="common">Golden silk orbweaver</name>
    <name type="synonym">Nephila clavipes</name>
    <dbReference type="NCBI Taxonomy" id="2585209"/>
    <lineage>
        <taxon>Eukaryota</taxon>
        <taxon>Metazoa</taxon>
        <taxon>Ecdysozoa</taxon>
        <taxon>Arthropoda</taxon>
        <taxon>Chelicerata</taxon>
        <taxon>Arachnida</taxon>
        <taxon>Araneae</taxon>
        <taxon>Araneomorphae</taxon>
        <taxon>Entelegynae</taxon>
        <taxon>Araneoidea</taxon>
        <taxon>Nephilidae</taxon>
        <taxon>Trichonephila</taxon>
    </lineage>
</organism>
<gene>
    <name evidence="1" type="primary">SETMAR</name>
    <name evidence="1" type="ORF">TNCV_979931</name>
</gene>
<dbReference type="Proteomes" id="UP000887159">
    <property type="component" value="Unassembled WGS sequence"/>
</dbReference>
<sequence>MSTTGPYLKQAVAQKWLELANRKCAVFHQDNARPHTSVVTHQKLWNLSWEVLMHPPYSLDLAPSDYHFFLALQNYLSDMKLGSNEDCENRLLEFFSNKDQEFYEWGIMKLPVKYGNKLCNKTVYI</sequence>
<dbReference type="PANTHER" id="PTHR46060:SF2">
    <property type="entry name" value="HISTONE-LYSINE N-METHYLTRANSFERASE SETMAR"/>
    <property type="match status" value="1"/>
</dbReference>
<dbReference type="GO" id="GO:0035861">
    <property type="term" value="C:site of double-strand break"/>
    <property type="evidence" value="ECO:0007669"/>
    <property type="project" value="TreeGrafter"/>
</dbReference>
<dbReference type="GO" id="GO:0005634">
    <property type="term" value="C:nucleus"/>
    <property type="evidence" value="ECO:0007669"/>
    <property type="project" value="TreeGrafter"/>
</dbReference>
<comment type="caution">
    <text evidence="1">The sequence shown here is derived from an EMBL/GenBank/DDBJ whole genome shotgun (WGS) entry which is preliminary data.</text>
</comment>
<dbReference type="EMBL" id="BMAU01021234">
    <property type="protein sequence ID" value="GFY02988.1"/>
    <property type="molecule type" value="Genomic_DNA"/>
</dbReference>
<dbReference type="Gene3D" id="3.30.420.10">
    <property type="entry name" value="Ribonuclease H-like superfamily/Ribonuclease H"/>
    <property type="match status" value="1"/>
</dbReference>
<dbReference type="PANTHER" id="PTHR46060">
    <property type="entry name" value="MARINER MOS1 TRANSPOSASE-LIKE PROTEIN"/>
    <property type="match status" value="1"/>
</dbReference>
<dbReference type="GO" id="GO:0006303">
    <property type="term" value="P:double-strand break repair via nonhomologous end joining"/>
    <property type="evidence" value="ECO:0007669"/>
    <property type="project" value="TreeGrafter"/>
</dbReference>
<accession>A0A8X6S9L2</accession>
<dbReference type="GO" id="GO:0044774">
    <property type="term" value="P:mitotic DNA integrity checkpoint signaling"/>
    <property type="evidence" value="ECO:0007669"/>
    <property type="project" value="TreeGrafter"/>
</dbReference>
<dbReference type="GO" id="GO:0000793">
    <property type="term" value="C:condensed chromosome"/>
    <property type="evidence" value="ECO:0007669"/>
    <property type="project" value="TreeGrafter"/>
</dbReference>
<proteinExistence type="predicted"/>
<reference evidence="1" key="1">
    <citation type="submission" date="2020-08" db="EMBL/GenBank/DDBJ databases">
        <title>Multicomponent nature underlies the extraordinary mechanical properties of spider dragline silk.</title>
        <authorList>
            <person name="Kono N."/>
            <person name="Nakamura H."/>
            <person name="Mori M."/>
            <person name="Yoshida Y."/>
            <person name="Ohtoshi R."/>
            <person name="Malay A.D."/>
            <person name="Moran D.A.P."/>
            <person name="Tomita M."/>
            <person name="Numata K."/>
            <person name="Arakawa K."/>
        </authorList>
    </citation>
    <scope>NUCLEOTIDE SEQUENCE</scope>
</reference>
<evidence type="ECO:0000313" key="1">
    <source>
        <dbReference type="EMBL" id="GFY02988.1"/>
    </source>
</evidence>
<evidence type="ECO:0000313" key="2">
    <source>
        <dbReference type="Proteomes" id="UP000887159"/>
    </source>
</evidence>
<dbReference type="InterPro" id="IPR052709">
    <property type="entry name" value="Transposase-MT_Hybrid"/>
</dbReference>
<dbReference type="InterPro" id="IPR036397">
    <property type="entry name" value="RNaseH_sf"/>
</dbReference>